<evidence type="ECO:0000313" key="3">
    <source>
        <dbReference type="Proteomes" id="UP000324800"/>
    </source>
</evidence>
<proteinExistence type="predicted"/>
<gene>
    <name evidence="2" type="ORF">EZS28_029263</name>
</gene>
<organism evidence="2 3">
    <name type="scientific">Streblomastix strix</name>
    <dbReference type="NCBI Taxonomy" id="222440"/>
    <lineage>
        <taxon>Eukaryota</taxon>
        <taxon>Metamonada</taxon>
        <taxon>Preaxostyla</taxon>
        <taxon>Oxymonadida</taxon>
        <taxon>Streblomastigidae</taxon>
        <taxon>Streblomastix</taxon>
    </lineage>
</organism>
<evidence type="ECO:0000313" key="2">
    <source>
        <dbReference type="EMBL" id="KAA6375209.1"/>
    </source>
</evidence>
<accession>A0A5J4UXI8</accession>
<dbReference type="EMBL" id="SNRW01011400">
    <property type="protein sequence ID" value="KAA6375209.1"/>
    <property type="molecule type" value="Genomic_DNA"/>
</dbReference>
<evidence type="ECO:0008006" key="4">
    <source>
        <dbReference type="Google" id="ProtNLM"/>
    </source>
</evidence>
<dbReference type="AlphaFoldDB" id="A0A5J4UXI8"/>
<dbReference type="Proteomes" id="UP000324800">
    <property type="component" value="Unassembled WGS sequence"/>
</dbReference>
<feature type="region of interest" description="Disordered" evidence="1">
    <location>
        <begin position="1"/>
        <end position="27"/>
    </location>
</feature>
<feature type="compositionally biased region" description="Basic and acidic residues" evidence="1">
    <location>
        <begin position="1"/>
        <end position="12"/>
    </location>
</feature>
<dbReference type="OrthoDB" id="28322at2759"/>
<reference evidence="2 3" key="1">
    <citation type="submission" date="2019-03" db="EMBL/GenBank/DDBJ databases">
        <title>Single cell metagenomics reveals metabolic interactions within the superorganism composed of flagellate Streblomastix strix and complex community of Bacteroidetes bacteria on its surface.</title>
        <authorList>
            <person name="Treitli S.C."/>
            <person name="Kolisko M."/>
            <person name="Husnik F."/>
            <person name="Keeling P."/>
            <person name="Hampl V."/>
        </authorList>
    </citation>
    <scope>NUCLEOTIDE SEQUENCE [LARGE SCALE GENOMIC DNA]</scope>
    <source>
        <strain evidence="2">ST1C</strain>
    </source>
</reference>
<sequence>MGDKQREFEKSTDSSNYGKYNDNKDISSVPINKIANNSVGYNGLAWWENSSDRKWRCGKENSVGYFVEGWRVRDGIVDCCDGSDDYQLV</sequence>
<name>A0A5J4UXI8_9EUKA</name>
<evidence type="ECO:0000256" key="1">
    <source>
        <dbReference type="SAM" id="MobiDB-lite"/>
    </source>
</evidence>
<protein>
    <recommendedName>
        <fullName evidence="4">Glucosidase II beta subunit N-terminal domain-containing protein</fullName>
    </recommendedName>
</protein>
<comment type="caution">
    <text evidence="2">The sequence shown here is derived from an EMBL/GenBank/DDBJ whole genome shotgun (WGS) entry which is preliminary data.</text>
</comment>